<evidence type="ECO:0000256" key="11">
    <source>
        <dbReference type="HAMAP-Rule" id="MF_00036"/>
    </source>
</evidence>
<dbReference type="PANTHER" id="PTHR11777:SF9">
    <property type="entry name" value="ALANINE--TRNA LIGASE, CYTOPLASMIC"/>
    <property type="match status" value="1"/>
</dbReference>
<dbReference type="Pfam" id="PF01411">
    <property type="entry name" value="tRNA-synt_2c"/>
    <property type="match status" value="1"/>
</dbReference>
<dbReference type="InterPro" id="IPR018164">
    <property type="entry name" value="Ala-tRNA-synth_IIc_N"/>
</dbReference>
<accession>A0ABV8DNV9</accession>
<dbReference type="InterPro" id="IPR050058">
    <property type="entry name" value="Ala-tRNA_ligase"/>
</dbReference>
<gene>
    <name evidence="11 13" type="primary">alaS</name>
    <name evidence="13" type="ORF">ACFO0B_06605</name>
</gene>
<keyword evidence="2 11" id="KW-0820">tRNA-binding</keyword>
<dbReference type="InterPro" id="IPR018165">
    <property type="entry name" value="Ala-tRNA-synth_IIc_core"/>
</dbReference>
<reference evidence="14" key="1">
    <citation type="journal article" date="2019" name="Int. J. Syst. Evol. Microbiol.">
        <title>The Global Catalogue of Microorganisms (GCM) 10K type strain sequencing project: providing services to taxonomists for standard genome sequencing and annotation.</title>
        <authorList>
            <consortium name="The Broad Institute Genomics Platform"/>
            <consortium name="The Broad Institute Genome Sequencing Center for Infectious Disease"/>
            <person name="Wu L."/>
            <person name="Ma J."/>
        </authorList>
    </citation>
    <scope>NUCLEOTIDE SEQUENCE [LARGE SCALE GENOMIC DNA]</scope>
    <source>
        <strain evidence="14">CGMCC 4.7330</strain>
    </source>
</reference>
<evidence type="ECO:0000313" key="14">
    <source>
        <dbReference type="Proteomes" id="UP001595696"/>
    </source>
</evidence>
<evidence type="ECO:0000256" key="4">
    <source>
        <dbReference type="ARBA" id="ARBA00022741"/>
    </source>
</evidence>
<feature type="binding site" evidence="11">
    <location>
        <position position="577"/>
    </location>
    <ligand>
        <name>Zn(2+)</name>
        <dbReference type="ChEBI" id="CHEBI:29105"/>
    </ligand>
</feature>
<keyword evidence="11" id="KW-0963">Cytoplasm</keyword>
<comment type="caution">
    <text evidence="13">The sequence shown here is derived from an EMBL/GenBank/DDBJ whole genome shotgun (WGS) entry which is preliminary data.</text>
</comment>
<dbReference type="Gene3D" id="2.40.30.130">
    <property type="match status" value="1"/>
</dbReference>
<comment type="function">
    <text evidence="9 11">Catalyzes the attachment of alanine to tRNA(Ala) in a two-step reaction: alanine is first activated by ATP to form Ala-AMP and then transferred to the acceptor end of tRNA(Ala). Also edits incorrectly charged Ser-tRNA(Ala) and Gly-tRNA(Ala) via its editing domain.</text>
</comment>
<comment type="similarity">
    <text evidence="1 11">Belongs to the class-II aminoacyl-tRNA synthetase family.</text>
</comment>
<feature type="domain" description="Alanyl-transfer RNA synthetases family profile" evidence="12">
    <location>
        <begin position="1"/>
        <end position="719"/>
    </location>
</feature>
<dbReference type="Gene3D" id="6.10.250.550">
    <property type="match status" value="1"/>
</dbReference>
<evidence type="ECO:0000313" key="13">
    <source>
        <dbReference type="EMBL" id="MFC3961655.1"/>
    </source>
</evidence>
<comment type="domain">
    <text evidence="11">Consists of three domains; the N-terminal catalytic domain, the editing domain and the C-terminal C-Ala domain. The editing domain removes incorrectly charged amino acids, while the C-Ala domain, along with tRNA(Ala), serves as a bridge to cooperatively bring together the editing and aminoacylation centers thus stimulating deacylation of misacylated tRNAs.</text>
</comment>
<dbReference type="InterPro" id="IPR018163">
    <property type="entry name" value="Thr/Ala-tRNA-synth_IIc_edit"/>
</dbReference>
<evidence type="ECO:0000256" key="5">
    <source>
        <dbReference type="ARBA" id="ARBA00022840"/>
    </source>
</evidence>
<dbReference type="SUPFAM" id="SSF55681">
    <property type="entry name" value="Class II aaRS and biotin synthetases"/>
    <property type="match status" value="1"/>
</dbReference>
<evidence type="ECO:0000256" key="9">
    <source>
        <dbReference type="ARBA" id="ARBA00024779"/>
    </source>
</evidence>
<evidence type="ECO:0000256" key="6">
    <source>
        <dbReference type="ARBA" id="ARBA00022884"/>
    </source>
</evidence>
<dbReference type="EC" id="6.1.1.7" evidence="11"/>
<evidence type="ECO:0000256" key="7">
    <source>
        <dbReference type="ARBA" id="ARBA00022917"/>
    </source>
</evidence>
<organism evidence="13 14">
    <name type="scientific">Nocardia jiangsuensis</name>
    <dbReference type="NCBI Taxonomy" id="1691563"/>
    <lineage>
        <taxon>Bacteria</taxon>
        <taxon>Bacillati</taxon>
        <taxon>Actinomycetota</taxon>
        <taxon>Actinomycetes</taxon>
        <taxon>Mycobacteriales</taxon>
        <taxon>Nocardiaceae</taxon>
        <taxon>Nocardia</taxon>
    </lineage>
</organism>
<dbReference type="InterPro" id="IPR012947">
    <property type="entry name" value="tRNA_SAD"/>
</dbReference>
<keyword evidence="5 11" id="KW-0067">ATP-binding</keyword>
<keyword evidence="6 11" id="KW-0694">RNA-binding</keyword>
<evidence type="ECO:0000256" key="10">
    <source>
        <dbReference type="ARBA" id="ARBA00048300"/>
    </source>
</evidence>
<dbReference type="InterPro" id="IPR023033">
    <property type="entry name" value="Ala_tRNA_ligase_euk/bac"/>
</dbReference>
<dbReference type="Pfam" id="PF02272">
    <property type="entry name" value="DHHA1"/>
    <property type="match status" value="1"/>
</dbReference>
<keyword evidence="8 11" id="KW-0030">Aminoacyl-tRNA synthetase</keyword>
<dbReference type="Gene3D" id="3.10.310.40">
    <property type="match status" value="1"/>
</dbReference>
<dbReference type="InterPro" id="IPR002318">
    <property type="entry name" value="Ala-tRNA-lgiase_IIc"/>
</dbReference>
<dbReference type="CDD" id="cd00673">
    <property type="entry name" value="AlaRS_core"/>
    <property type="match status" value="1"/>
</dbReference>
<dbReference type="InterPro" id="IPR045864">
    <property type="entry name" value="aa-tRNA-synth_II/BPL/LPL"/>
</dbReference>
<dbReference type="SUPFAM" id="SSF55186">
    <property type="entry name" value="ThrRS/AlaRS common domain"/>
    <property type="match status" value="1"/>
</dbReference>
<dbReference type="SMART" id="SM00863">
    <property type="entry name" value="tRNA_SAD"/>
    <property type="match status" value="1"/>
</dbReference>
<dbReference type="SUPFAM" id="SSF101353">
    <property type="entry name" value="Putative anticodon-binding domain of alanyl-tRNA synthetase (AlaRS)"/>
    <property type="match status" value="1"/>
</dbReference>
<sequence>MYSADIRSRALSFFEKRGHTVVPSASLIADDPTLLLINAGMAPFKPYFLGEAPAPYERATSLQKCVRTVDIEEVGQTSRHGSFFQMFGNFSFGDYFKEKAIPYAWEFLTSSVSDGGLGLPEDKLWVTVYLDDDEAEDIWRREVGVPKDRIQRLGMSENFWSMGVPGPCGPCSEICFDRGPDFGQEGGPVANDERYLEIWNLVFMQNIRGEGPAKEGYEIVGDLPSKNIDTGFGLERMALLLQNVPTIFDIDTTRRILDLAAELSGAKYGAGVAEDVRLRVVADHILTSVMLIGDGVTPSNEGRGYILRRILRRAVRMMKLLGAGDPVVHELVARTVQVMSPMYPELGDEHKRIDRIAVAEEAAFTQTLRSGTAIFDMAASELRKANARVLPGDRAFQLHDTYGFPIDLTLEMASEAGLTVDEKGFRDLMAQQRARAKADAAARKSGGHGESGVYRELLAQGPTEFTGYGELTSEATVRGLIRDGKRVRSASEGDIVELVLDRTPLYAEAGGQDSDAGTIVADSGLHLEVLDVQKVARKLWVHQVKVRSGEVAEGAVVLAQVDPEWRLGARQAHSGTHIVHAALRQVLGPTALQSGSYNKPGYLRLDFSWTGGLSPETRTEVEEVANLAIRRDLPVAVEYMPLPKARELGALALFGETYDEDVRVVEIGGQWSRELCGGTHVGHSSQVGPLTVIGESSVGSGLRRVEAYVGIDAYRYLAKERALAVKVGDILGVPTPEIGDRVEALIKQLRDAEKQLARFRGELLHNLARNLAAHATPIGGVSVVAEHLPEAASADELRSVVLDVRKLLTASNDAAVVALTALSNDKPLVVAAVNDGGQQRGLKAGDLVRLASKALRGGGGGKPDIAQGGGTDPLAIDEALKLVRETIGQKTAH</sequence>
<feature type="binding site" evidence="11">
    <location>
        <position position="573"/>
    </location>
    <ligand>
        <name>Zn(2+)</name>
        <dbReference type="ChEBI" id="CHEBI:29105"/>
    </ligand>
</feature>
<keyword evidence="11" id="KW-0862">Zinc</keyword>
<comment type="catalytic activity">
    <reaction evidence="10 11">
        <text>tRNA(Ala) + L-alanine + ATP = L-alanyl-tRNA(Ala) + AMP + diphosphate</text>
        <dbReference type="Rhea" id="RHEA:12540"/>
        <dbReference type="Rhea" id="RHEA-COMP:9657"/>
        <dbReference type="Rhea" id="RHEA-COMP:9923"/>
        <dbReference type="ChEBI" id="CHEBI:30616"/>
        <dbReference type="ChEBI" id="CHEBI:33019"/>
        <dbReference type="ChEBI" id="CHEBI:57972"/>
        <dbReference type="ChEBI" id="CHEBI:78442"/>
        <dbReference type="ChEBI" id="CHEBI:78497"/>
        <dbReference type="ChEBI" id="CHEBI:456215"/>
        <dbReference type="EC" id="6.1.1.7"/>
    </reaction>
</comment>
<evidence type="ECO:0000259" key="12">
    <source>
        <dbReference type="PROSITE" id="PS50860"/>
    </source>
</evidence>
<comment type="cofactor">
    <cofactor evidence="11">
        <name>Zn(2+)</name>
        <dbReference type="ChEBI" id="CHEBI:29105"/>
    </cofactor>
    <text evidence="11">Binds 1 zinc ion per subunit.</text>
</comment>
<evidence type="ECO:0000256" key="3">
    <source>
        <dbReference type="ARBA" id="ARBA00022598"/>
    </source>
</evidence>
<dbReference type="PRINTS" id="PR00980">
    <property type="entry name" value="TRNASYNTHALA"/>
</dbReference>
<name>A0ABV8DNV9_9NOCA</name>
<dbReference type="InterPro" id="IPR018162">
    <property type="entry name" value="Ala-tRNA-ligase_IIc_anticod-bd"/>
</dbReference>
<dbReference type="Pfam" id="PF07973">
    <property type="entry name" value="tRNA_SAD"/>
    <property type="match status" value="1"/>
</dbReference>
<dbReference type="Gene3D" id="3.30.980.10">
    <property type="entry name" value="Threonyl-trna Synthetase, Chain A, domain 2"/>
    <property type="match status" value="1"/>
</dbReference>
<dbReference type="NCBIfam" id="TIGR00344">
    <property type="entry name" value="alaS"/>
    <property type="match status" value="1"/>
</dbReference>
<feature type="binding site" evidence="11">
    <location>
        <position position="676"/>
    </location>
    <ligand>
        <name>Zn(2+)</name>
        <dbReference type="ChEBI" id="CHEBI:29105"/>
    </ligand>
</feature>
<evidence type="ECO:0000256" key="2">
    <source>
        <dbReference type="ARBA" id="ARBA00022555"/>
    </source>
</evidence>
<dbReference type="RefSeq" id="WP_378611413.1">
    <property type="nucleotide sequence ID" value="NZ_JBHSAX010000006.1"/>
</dbReference>
<dbReference type="Gene3D" id="3.30.54.20">
    <property type="match status" value="1"/>
</dbReference>
<dbReference type="PANTHER" id="PTHR11777">
    <property type="entry name" value="ALANYL-TRNA SYNTHETASE"/>
    <property type="match status" value="1"/>
</dbReference>
<evidence type="ECO:0000256" key="8">
    <source>
        <dbReference type="ARBA" id="ARBA00023146"/>
    </source>
</evidence>
<proteinExistence type="inferred from homology"/>
<keyword evidence="14" id="KW-1185">Reference proteome</keyword>
<evidence type="ECO:0000256" key="1">
    <source>
        <dbReference type="ARBA" id="ARBA00008226"/>
    </source>
</evidence>
<dbReference type="SUPFAM" id="SSF50447">
    <property type="entry name" value="Translation proteins"/>
    <property type="match status" value="1"/>
</dbReference>
<protein>
    <recommendedName>
        <fullName evidence="11">Alanine--tRNA ligase</fullName>
        <ecNumber evidence="11">6.1.1.7</ecNumber>
    </recommendedName>
    <alternativeName>
        <fullName evidence="11">Alanyl-tRNA synthetase</fullName>
        <shortName evidence="11">AlaRS</shortName>
    </alternativeName>
</protein>
<dbReference type="GO" id="GO:0004813">
    <property type="term" value="F:alanine-tRNA ligase activity"/>
    <property type="evidence" value="ECO:0007669"/>
    <property type="project" value="UniProtKB-EC"/>
</dbReference>
<dbReference type="HAMAP" id="MF_00036_B">
    <property type="entry name" value="Ala_tRNA_synth_B"/>
    <property type="match status" value="1"/>
</dbReference>
<comment type="subcellular location">
    <subcellularLocation>
        <location evidence="11">Cytoplasm</location>
    </subcellularLocation>
</comment>
<keyword evidence="3 11" id="KW-0436">Ligase</keyword>
<dbReference type="PROSITE" id="PS50860">
    <property type="entry name" value="AA_TRNA_LIGASE_II_ALA"/>
    <property type="match status" value="1"/>
</dbReference>
<dbReference type="Proteomes" id="UP001595696">
    <property type="component" value="Unassembled WGS sequence"/>
</dbReference>
<keyword evidence="11" id="KW-0479">Metal-binding</keyword>
<dbReference type="InterPro" id="IPR003156">
    <property type="entry name" value="DHHA1_dom"/>
</dbReference>
<dbReference type="InterPro" id="IPR009000">
    <property type="entry name" value="Transl_B-barrel_sf"/>
</dbReference>
<feature type="binding site" evidence="11">
    <location>
        <position position="680"/>
    </location>
    <ligand>
        <name>Zn(2+)</name>
        <dbReference type="ChEBI" id="CHEBI:29105"/>
    </ligand>
</feature>
<keyword evidence="4 11" id="KW-0547">Nucleotide-binding</keyword>
<keyword evidence="7 11" id="KW-0648">Protein biosynthesis</keyword>
<dbReference type="EMBL" id="JBHSAX010000006">
    <property type="protein sequence ID" value="MFC3961655.1"/>
    <property type="molecule type" value="Genomic_DNA"/>
</dbReference>
<dbReference type="Gene3D" id="3.30.930.10">
    <property type="entry name" value="Bira Bifunctional Protein, Domain 2"/>
    <property type="match status" value="1"/>
</dbReference>